<feature type="domain" description="CUE" evidence="1">
    <location>
        <begin position="44"/>
        <end position="87"/>
    </location>
</feature>
<dbReference type="GO" id="GO:0006511">
    <property type="term" value="P:ubiquitin-dependent protein catabolic process"/>
    <property type="evidence" value="ECO:0007669"/>
    <property type="project" value="TreeGrafter"/>
</dbReference>
<sequence>MGDGSYEPPSLQPLLITPAMVARARANDERNGVMHQHASHAAPASADQVEQLKSMFPDFDSDVLSSVLATCGGNMESAVSQLLEMNGGPASSTPQESELDMDEELAAALFQSFAEDLESSLGTSIPADIKADPEKFEAFVRQHLETALKDTSSPMAAQANHLFKATGASEAFVSRGGKDGFLDRIKGMTLLKGGRGMNMVKVDNSAAKKSLLDNDGGD</sequence>
<keyword evidence="3" id="KW-1185">Reference proteome</keyword>
<dbReference type="SUPFAM" id="SSF46934">
    <property type="entry name" value="UBA-like"/>
    <property type="match status" value="1"/>
</dbReference>
<dbReference type="GO" id="GO:0031624">
    <property type="term" value="F:ubiquitin conjugating enzyme binding"/>
    <property type="evidence" value="ECO:0007669"/>
    <property type="project" value="TreeGrafter"/>
</dbReference>
<dbReference type="PROSITE" id="PS51140">
    <property type="entry name" value="CUE"/>
    <property type="match status" value="1"/>
</dbReference>
<dbReference type="Pfam" id="PF02845">
    <property type="entry name" value="CUE"/>
    <property type="match status" value="1"/>
</dbReference>
<evidence type="ECO:0000259" key="1">
    <source>
        <dbReference type="PROSITE" id="PS51140"/>
    </source>
</evidence>
<dbReference type="Proteomes" id="UP001515480">
    <property type="component" value="Unassembled WGS sequence"/>
</dbReference>
<dbReference type="AlphaFoldDB" id="A0AB34J290"/>
<organism evidence="2 3">
    <name type="scientific">Prymnesium parvum</name>
    <name type="common">Toxic golden alga</name>
    <dbReference type="NCBI Taxonomy" id="97485"/>
    <lineage>
        <taxon>Eukaryota</taxon>
        <taxon>Haptista</taxon>
        <taxon>Haptophyta</taxon>
        <taxon>Prymnesiophyceae</taxon>
        <taxon>Prymnesiales</taxon>
        <taxon>Prymnesiaceae</taxon>
        <taxon>Prymnesium</taxon>
    </lineage>
</organism>
<dbReference type="PANTHER" id="PTHR16461">
    <property type="entry name" value="TOLL-INTERACTING PROTEIN"/>
    <property type="match status" value="1"/>
</dbReference>
<dbReference type="GO" id="GO:0005737">
    <property type="term" value="C:cytoplasm"/>
    <property type="evidence" value="ECO:0007669"/>
    <property type="project" value="TreeGrafter"/>
</dbReference>
<gene>
    <name evidence="2" type="ORF">AB1Y20_006599</name>
</gene>
<dbReference type="InterPro" id="IPR009060">
    <property type="entry name" value="UBA-like_sf"/>
</dbReference>
<dbReference type="GO" id="GO:0043130">
    <property type="term" value="F:ubiquitin binding"/>
    <property type="evidence" value="ECO:0007669"/>
    <property type="project" value="InterPro"/>
</dbReference>
<protein>
    <recommendedName>
        <fullName evidence="1">CUE domain-containing protein</fullName>
    </recommendedName>
</protein>
<evidence type="ECO:0000313" key="2">
    <source>
        <dbReference type="EMBL" id="KAL1510277.1"/>
    </source>
</evidence>
<dbReference type="Gene3D" id="1.10.8.10">
    <property type="entry name" value="DNA helicase RuvA subunit, C-terminal domain"/>
    <property type="match status" value="1"/>
</dbReference>
<proteinExistence type="predicted"/>
<dbReference type="InterPro" id="IPR003892">
    <property type="entry name" value="CUE"/>
</dbReference>
<comment type="caution">
    <text evidence="2">The sequence shown here is derived from an EMBL/GenBank/DDBJ whole genome shotgun (WGS) entry which is preliminary data.</text>
</comment>
<dbReference type="CDD" id="cd14279">
    <property type="entry name" value="CUE"/>
    <property type="match status" value="1"/>
</dbReference>
<evidence type="ECO:0000313" key="3">
    <source>
        <dbReference type="Proteomes" id="UP001515480"/>
    </source>
</evidence>
<accession>A0AB34J290</accession>
<reference evidence="2 3" key="1">
    <citation type="journal article" date="2024" name="Science">
        <title>Giant polyketide synthase enzymes in the biosynthesis of giant marine polyether toxins.</title>
        <authorList>
            <person name="Fallon T.R."/>
            <person name="Shende V.V."/>
            <person name="Wierzbicki I.H."/>
            <person name="Pendleton A.L."/>
            <person name="Watervoot N.F."/>
            <person name="Auber R.P."/>
            <person name="Gonzalez D.J."/>
            <person name="Wisecaver J.H."/>
            <person name="Moore B.S."/>
        </authorList>
    </citation>
    <scope>NUCLEOTIDE SEQUENCE [LARGE SCALE GENOMIC DNA]</scope>
    <source>
        <strain evidence="2 3">12B1</strain>
    </source>
</reference>
<dbReference type="EMBL" id="JBGBPQ010000015">
    <property type="protein sequence ID" value="KAL1510277.1"/>
    <property type="molecule type" value="Genomic_DNA"/>
</dbReference>
<dbReference type="SMART" id="SM00546">
    <property type="entry name" value="CUE"/>
    <property type="match status" value="1"/>
</dbReference>
<name>A0AB34J290_PRYPA</name>
<dbReference type="PANTHER" id="PTHR16461:SF5">
    <property type="entry name" value="TOLL-INTERACTING PROTEIN"/>
    <property type="match status" value="1"/>
</dbReference>